<dbReference type="Gene3D" id="3.10.580.10">
    <property type="entry name" value="CBS-domain"/>
    <property type="match status" value="1"/>
</dbReference>
<organism evidence="9">
    <name type="scientific">marine metagenome</name>
    <dbReference type="NCBI Taxonomy" id="408172"/>
    <lineage>
        <taxon>unclassified sequences</taxon>
        <taxon>metagenomes</taxon>
        <taxon>ecological metagenomes</taxon>
    </lineage>
</organism>
<name>A0A382AA66_9ZZZZ</name>
<dbReference type="SMART" id="SM00116">
    <property type="entry name" value="CBS"/>
    <property type="match status" value="2"/>
</dbReference>
<dbReference type="InterPro" id="IPR051676">
    <property type="entry name" value="UPF0053_domain"/>
</dbReference>
<feature type="domain" description="CNNM transmembrane" evidence="8">
    <location>
        <begin position="1"/>
        <end position="202"/>
    </location>
</feature>
<protein>
    <recommendedName>
        <fullName evidence="10">CNNM transmembrane domain-containing protein</fullName>
    </recommendedName>
</protein>
<evidence type="ECO:0000313" key="9">
    <source>
        <dbReference type="EMBL" id="SVA98426.1"/>
    </source>
</evidence>
<dbReference type="GO" id="GO:0005886">
    <property type="term" value="C:plasma membrane"/>
    <property type="evidence" value="ECO:0007669"/>
    <property type="project" value="UniProtKB-SubCell"/>
</dbReference>
<keyword evidence="6" id="KW-0472">Membrane</keyword>
<evidence type="ECO:0000256" key="6">
    <source>
        <dbReference type="ARBA" id="ARBA00023136"/>
    </source>
</evidence>
<evidence type="ECO:0000256" key="3">
    <source>
        <dbReference type="ARBA" id="ARBA00022692"/>
    </source>
</evidence>
<dbReference type="InterPro" id="IPR002550">
    <property type="entry name" value="CNNM"/>
</dbReference>
<dbReference type="EMBL" id="UINC01024561">
    <property type="protein sequence ID" value="SVA98426.1"/>
    <property type="molecule type" value="Genomic_DNA"/>
</dbReference>
<dbReference type="PROSITE" id="PS51846">
    <property type="entry name" value="CNNM"/>
    <property type="match status" value="1"/>
</dbReference>
<dbReference type="Pfam" id="PF00571">
    <property type="entry name" value="CBS"/>
    <property type="match status" value="2"/>
</dbReference>
<evidence type="ECO:0000256" key="2">
    <source>
        <dbReference type="ARBA" id="ARBA00022475"/>
    </source>
</evidence>
<keyword evidence="2" id="KW-1003">Cell membrane</keyword>
<gene>
    <name evidence="9" type="ORF">METZ01_LOCUS151280</name>
</gene>
<keyword evidence="5" id="KW-1133">Transmembrane helix</keyword>
<dbReference type="Pfam" id="PF01595">
    <property type="entry name" value="CNNM"/>
    <property type="match status" value="1"/>
</dbReference>
<evidence type="ECO:0000256" key="5">
    <source>
        <dbReference type="ARBA" id="ARBA00022989"/>
    </source>
</evidence>
<evidence type="ECO:0000256" key="4">
    <source>
        <dbReference type="ARBA" id="ARBA00022737"/>
    </source>
</evidence>
<keyword evidence="4" id="KW-0677">Repeat</keyword>
<keyword evidence="3" id="KW-0812">Transmembrane</keyword>
<dbReference type="AlphaFoldDB" id="A0A382AA66"/>
<dbReference type="PROSITE" id="PS51371">
    <property type="entry name" value="CBS"/>
    <property type="match status" value="2"/>
</dbReference>
<comment type="subcellular location">
    <subcellularLocation>
        <location evidence="1">Cell membrane</location>
        <topology evidence="1">Multi-pass membrane protein</topology>
    </subcellularLocation>
</comment>
<dbReference type="InterPro" id="IPR000644">
    <property type="entry name" value="CBS_dom"/>
</dbReference>
<evidence type="ECO:0008006" key="10">
    <source>
        <dbReference type="Google" id="ProtNLM"/>
    </source>
</evidence>
<dbReference type="InterPro" id="IPR044751">
    <property type="entry name" value="Ion_transp-like_CBS"/>
</dbReference>
<dbReference type="PANTHER" id="PTHR43099">
    <property type="entry name" value="UPF0053 PROTEIN YRKA"/>
    <property type="match status" value="1"/>
</dbReference>
<dbReference type="SUPFAM" id="SSF54631">
    <property type="entry name" value="CBS-domain pair"/>
    <property type="match status" value="1"/>
</dbReference>
<dbReference type="PANTHER" id="PTHR43099:SF5">
    <property type="entry name" value="HLYC_CORC FAMILY TRANSPORTER"/>
    <property type="match status" value="1"/>
</dbReference>
<sequence>MLALAAVVALIAINSVFVATEFALVTSRTSRLQTRADGGSRGARLALTARTDLRRQMSGAQLGITLSSVALGILAEPAIGPWVSSALEPAGVPEAAVETTGWVIALAGASVLQMLFGELVPKNLAIADPERTLGWTMPVHRAFVTVSAPAIWVLDRAAALLVRPLGHRPVDSLEHSLGAAELSAVLVASRSEGLIEGFEHDLLASALHLGSRSVTSVMIPRSEMVVVDRRMTLAEIEDVIVTSGHSRLVVSGAGPDDLVGFFHVKDLFRLPPEAQDEPIPLELRRRMLVVEPDLPLDDLLLRMRRARSHLALVRESNGSTVGLVTMEDVIEELVGDIRDESDTPASRA</sequence>
<dbReference type="InterPro" id="IPR046342">
    <property type="entry name" value="CBS_dom_sf"/>
</dbReference>
<evidence type="ECO:0000259" key="7">
    <source>
        <dbReference type="PROSITE" id="PS51371"/>
    </source>
</evidence>
<dbReference type="CDD" id="cd04590">
    <property type="entry name" value="CBS_pair_CorC_HlyC_assoc"/>
    <property type="match status" value="1"/>
</dbReference>
<reference evidence="9" key="1">
    <citation type="submission" date="2018-05" db="EMBL/GenBank/DDBJ databases">
        <authorList>
            <person name="Lanie J.A."/>
            <person name="Ng W.-L."/>
            <person name="Kazmierczak K.M."/>
            <person name="Andrzejewski T.M."/>
            <person name="Davidsen T.M."/>
            <person name="Wayne K.J."/>
            <person name="Tettelin H."/>
            <person name="Glass J.I."/>
            <person name="Rusch D."/>
            <person name="Podicherti R."/>
            <person name="Tsui H.-C.T."/>
            <person name="Winkler M.E."/>
        </authorList>
    </citation>
    <scope>NUCLEOTIDE SEQUENCE</scope>
</reference>
<evidence type="ECO:0000259" key="8">
    <source>
        <dbReference type="PROSITE" id="PS51846"/>
    </source>
</evidence>
<feature type="domain" description="CBS" evidence="7">
    <location>
        <begin position="283"/>
        <end position="340"/>
    </location>
</feature>
<proteinExistence type="predicted"/>
<evidence type="ECO:0000256" key="1">
    <source>
        <dbReference type="ARBA" id="ARBA00004651"/>
    </source>
</evidence>
<feature type="domain" description="CBS" evidence="7">
    <location>
        <begin position="218"/>
        <end position="277"/>
    </location>
</feature>
<accession>A0A382AA66</accession>